<proteinExistence type="predicted"/>
<organism evidence="1 2">
    <name type="scientific">Caballeronia temeraria</name>
    <dbReference type="NCBI Taxonomy" id="1777137"/>
    <lineage>
        <taxon>Bacteria</taxon>
        <taxon>Pseudomonadati</taxon>
        <taxon>Pseudomonadota</taxon>
        <taxon>Betaproteobacteria</taxon>
        <taxon>Burkholderiales</taxon>
        <taxon>Burkholderiaceae</taxon>
        <taxon>Caballeronia</taxon>
    </lineage>
</organism>
<gene>
    <name evidence="1" type="ORF">AWB76_00940</name>
</gene>
<sequence>MSNVNFAPDGILDTAIYTGEEARQLLNNPTLLKALDEIEQTATNEMVEALNPDVREQKWHLTRAVRELKKKLLAIQNAGTAAETIKSKRAKNGQK</sequence>
<dbReference type="EMBL" id="FCOI02000002">
    <property type="protein sequence ID" value="SAK46590.1"/>
    <property type="molecule type" value="Genomic_DNA"/>
</dbReference>
<evidence type="ECO:0000313" key="1">
    <source>
        <dbReference type="EMBL" id="SAK46590.1"/>
    </source>
</evidence>
<dbReference type="AlphaFoldDB" id="A0A157ZM48"/>
<reference evidence="2" key="1">
    <citation type="submission" date="2016-01" db="EMBL/GenBank/DDBJ databases">
        <authorList>
            <person name="Peeters Charlotte."/>
        </authorList>
    </citation>
    <scope>NUCLEOTIDE SEQUENCE [LARGE SCALE GENOMIC DNA]</scope>
</reference>
<protein>
    <submittedName>
        <fullName evidence="1">Uncharacterized protein</fullName>
    </submittedName>
</protein>
<keyword evidence="2" id="KW-1185">Reference proteome</keyword>
<dbReference type="RefSeq" id="WP_157696060.1">
    <property type="nucleotide sequence ID" value="NZ_FCOI02000002.1"/>
</dbReference>
<accession>A0A157ZM48</accession>
<dbReference type="Proteomes" id="UP000054624">
    <property type="component" value="Unassembled WGS sequence"/>
</dbReference>
<name>A0A157ZM48_9BURK</name>
<evidence type="ECO:0000313" key="2">
    <source>
        <dbReference type="Proteomes" id="UP000054624"/>
    </source>
</evidence>
<dbReference type="STRING" id="1777137.AWB76_00940"/>